<dbReference type="Proteomes" id="UP001219525">
    <property type="component" value="Unassembled WGS sequence"/>
</dbReference>
<gene>
    <name evidence="2" type="ORF">GGX14DRAFT_570009</name>
</gene>
<feature type="signal peptide" evidence="1">
    <location>
        <begin position="1"/>
        <end position="20"/>
    </location>
</feature>
<dbReference type="AlphaFoldDB" id="A0AAD6Y9B2"/>
<proteinExistence type="predicted"/>
<name>A0AAD6Y9B2_9AGAR</name>
<dbReference type="InterPro" id="IPR035992">
    <property type="entry name" value="Ricin_B-like_lectins"/>
</dbReference>
<keyword evidence="3" id="KW-1185">Reference proteome</keyword>
<sequence length="198" mass="20815">MLSTRLSVAMALAATCSARAAVLALAARQSDLTGCAPSFEGHPVSIIYGGSTGVDELAVTGDVAGANVITRAMSARTPEFLVENSGKFPASYLIKDQNDHELVAYATTIPRADAAIKLNAIDDSEQDDRQYWFLSCATCADPSFPVPPGGVFGTSCQIANVALDLCIQQTGVLGDPPVLAPCDASEPNQLFNFLREFL</sequence>
<comment type="caution">
    <text evidence="2">The sequence shown here is derived from an EMBL/GenBank/DDBJ whole genome shotgun (WGS) entry which is preliminary data.</text>
</comment>
<protein>
    <submittedName>
        <fullName evidence="2">Uncharacterized protein</fullName>
    </submittedName>
</protein>
<evidence type="ECO:0000313" key="2">
    <source>
        <dbReference type="EMBL" id="KAJ7203562.1"/>
    </source>
</evidence>
<dbReference type="SUPFAM" id="SSF50370">
    <property type="entry name" value="Ricin B-like lectins"/>
    <property type="match status" value="1"/>
</dbReference>
<organism evidence="2 3">
    <name type="scientific">Mycena pura</name>
    <dbReference type="NCBI Taxonomy" id="153505"/>
    <lineage>
        <taxon>Eukaryota</taxon>
        <taxon>Fungi</taxon>
        <taxon>Dikarya</taxon>
        <taxon>Basidiomycota</taxon>
        <taxon>Agaricomycotina</taxon>
        <taxon>Agaricomycetes</taxon>
        <taxon>Agaricomycetidae</taxon>
        <taxon>Agaricales</taxon>
        <taxon>Marasmiineae</taxon>
        <taxon>Mycenaceae</taxon>
        <taxon>Mycena</taxon>
    </lineage>
</organism>
<evidence type="ECO:0000313" key="3">
    <source>
        <dbReference type="Proteomes" id="UP001219525"/>
    </source>
</evidence>
<reference evidence="2" key="1">
    <citation type="submission" date="2023-03" db="EMBL/GenBank/DDBJ databases">
        <title>Massive genome expansion in bonnet fungi (Mycena s.s.) driven by repeated elements and novel gene families across ecological guilds.</title>
        <authorList>
            <consortium name="Lawrence Berkeley National Laboratory"/>
            <person name="Harder C.B."/>
            <person name="Miyauchi S."/>
            <person name="Viragh M."/>
            <person name="Kuo A."/>
            <person name="Thoen E."/>
            <person name="Andreopoulos B."/>
            <person name="Lu D."/>
            <person name="Skrede I."/>
            <person name="Drula E."/>
            <person name="Henrissat B."/>
            <person name="Morin E."/>
            <person name="Kohler A."/>
            <person name="Barry K."/>
            <person name="LaButti K."/>
            <person name="Morin E."/>
            <person name="Salamov A."/>
            <person name="Lipzen A."/>
            <person name="Mereny Z."/>
            <person name="Hegedus B."/>
            <person name="Baldrian P."/>
            <person name="Stursova M."/>
            <person name="Weitz H."/>
            <person name="Taylor A."/>
            <person name="Grigoriev I.V."/>
            <person name="Nagy L.G."/>
            <person name="Martin F."/>
            <person name="Kauserud H."/>
        </authorList>
    </citation>
    <scope>NUCLEOTIDE SEQUENCE</scope>
    <source>
        <strain evidence="2">9144</strain>
    </source>
</reference>
<dbReference type="EMBL" id="JARJCW010000050">
    <property type="protein sequence ID" value="KAJ7203562.1"/>
    <property type="molecule type" value="Genomic_DNA"/>
</dbReference>
<keyword evidence="1" id="KW-0732">Signal</keyword>
<evidence type="ECO:0000256" key="1">
    <source>
        <dbReference type="SAM" id="SignalP"/>
    </source>
</evidence>
<accession>A0AAD6Y9B2</accession>
<feature type="chain" id="PRO_5042007068" evidence="1">
    <location>
        <begin position="21"/>
        <end position="198"/>
    </location>
</feature>